<gene>
    <name evidence="1" type="ORF">E1284_04355</name>
</gene>
<organism evidence="1 2">
    <name type="scientific">Actinomadura bangladeshensis</name>
    <dbReference type="NCBI Taxonomy" id="453573"/>
    <lineage>
        <taxon>Bacteria</taxon>
        <taxon>Bacillati</taxon>
        <taxon>Actinomycetota</taxon>
        <taxon>Actinomycetes</taxon>
        <taxon>Streptosporangiales</taxon>
        <taxon>Thermomonosporaceae</taxon>
        <taxon>Actinomadura</taxon>
    </lineage>
</organism>
<name>A0A4R4PDB0_9ACTN</name>
<keyword evidence="2" id="KW-1185">Reference proteome</keyword>
<dbReference type="OrthoDB" id="3483243at2"/>
<reference evidence="1 2" key="1">
    <citation type="submission" date="2019-03" db="EMBL/GenBank/DDBJ databases">
        <title>Draft genome sequences of novel Actinobacteria.</title>
        <authorList>
            <person name="Sahin N."/>
            <person name="Ay H."/>
            <person name="Saygin H."/>
        </authorList>
    </citation>
    <scope>NUCLEOTIDE SEQUENCE [LARGE SCALE GENOMIC DNA]</scope>
    <source>
        <strain evidence="1 2">DSM 45347</strain>
    </source>
</reference>
<proteinExistence type="predicted"/>
<comment type="caution">
    <text evidence="1">The sequence shown here is derived from an EMBL/GenBank/DDBJ whole genome shotgun (WGS) entry which is preliminary data.</text>
</comment>
<dbReference type="EMBL" id="SMJW01000012">
    <property type="protein sequence ID" value="TDC19153.1"/>
    <property type="molecule type" value="Genomic_DNA"/>
</dbReference>
<dbReference type="Proteomes" id="UP000295431">
    <property type="component" value="Unassembled WGS sequence"/>
</dbReference>
<sequence length="95" mass="10351">MKQLPYLAGLAMRHAWAEREYARLHADLVEARLRARAREARRAARIRRRLLGGVPERIGARPVRRRSAHPAAYCARAAARTAGTAGTAAAAGGAR</sequence>
<evidence type="ECO:0000313" key="2">
    <source>
        <dbReference type="Proteomes" id="UP000295431"/>
    </source>
</evidence>
<evidence type="ECO:0000313" key="1">
    <source>
        <dbReference type="EMBL" id="TDC19153.1"/>
    </source>
</evidence>
<dbReference type="RefSeq" id="WP_131937284.1">
    <property type="nucleotide sequence ID" value="NZ_BAAAMX010000039.1"/>
</dbReference>
<accession>A0A4R4PDB0</accession>
<protein>
    <submittedName>
        <fullName evidence="1">Uncharacterized protein</fullName>
    </submittedName>
</protein>
<dbReference type="AlphaFoldDB" id="A0A4R4PDB0"/>